<accession>A0A8J6NSS5</accession>
<dbReference type="Gene3D" id="3.40.50.300">
    <property type="entry name" value="P-loop containing nucleotide triphosphate hydrolases"/>
    <property type="match status" value="1"/>
</dbReference>
<dbReference type="Proteomes" id="UP000603434">
    <property type="component" value="Unassembled WGS sequence"/>
</dbReference>
<reference evidence="3 4" key="1">
    <citation type="submission" date="2020-08" db="EMBL/GenBank/DDBJ databases">
        <title>Bridging the membrane lipid divide: bacteria of the FCB group superphylum have the potential to synthesize archaeal ether lipids.</title>
        <authorList>
            <person name="Villanueva L."/>
            <person name="Von Meijenfeldt F.A.B."/>
            <person name="Westbye A.B."/>
            <person name="Yadav S."/>
            <person name="Hopmans E.C."/>
            <person name="Dutilh B.E."/>
            <person name="Sinninghe Damste J.S."/>
        </authorList>
    </citation>
    <scope>NUCLEOTIDE SEQUENCE [LARGE SCALE GENOMIC DNA]</scope>
    <source>
        <strain evidence="3">NIOZ-UU30</strain>
    </source>
</reference>
<feature type="domain" description="DUF4143" evidence="2">
    <location>
        <begin position="168"/>
        <end position="325"/>
    </location>
</feature>
<dbReference type="PANTHER" id="PTHR43566:SF2">
    <property type="entry name" value="DUF4143 DOMAIN-CONTAINING PROTEIN"/>
    <property type="match status" value="1"/>
</dbReference>
<dbReference type="Pfam" id="PF13635">
    <property type="entry name" value="DUF4143"/>
    <property type="match status" value="1"/>
</dbReference>
<name>A0A8J6NSS5_9BACT</name>
<proteinExistence type="predicted"/>
<evidence type="ECO:0000313" key="3">
    <source>
        <dbReference type="EMBL" id="MBC8361542.1"/>
    </source>
</evidence>
<dbReference type="EMBL" id="JACNJH010000135">
    <property type="protein sequence ID" value="MBC8361542.1"/>
    <property type="molecule type" value="Genomic_DNA"/>
</dbReference>
<dbReference type="InterPro" id="IPR025420">
    <property type="entry name" value="DUF4143"/>
</dbReference>
<gene>
    <name evidence="3" type="ORF">H8E23_09105</name>
</gene>
<evidence type="ECO:0000259" key="2">
    <source>
        <dbReference type="Pfam" id="PF13635"/>
    </source>
</evidence>
<feature type="domain" description="AAA" evidence="1">
    <location>
        <begin position="13"/>
        <end position="129"/>
    </location>
</feature>
<dbReference type="InterPro" id="IPR041682">
    <property type="entry name" value="AAA_14"/>
</dbReference>
<sequence>MMLKRIFKSPKQSFFLLGPRGSGKTTWIRANFPEAHLIDLLSEETYQRLLANPGQFGNELRSVPTGQWVIVDEVQRLPNLLNEVHRFIEERRLHFVLCGSSARKLKRAGVNLLAGRALHRSMHPFVPEEVGAQFDLDQALRYGLLPIVWDSTAKQETLFSYAQFYLKEEIQAEALVRNLPGFARFLPIAALFHGQTVNVTNIAREAGVARTTITGYLDILEETLLCFRLGAYEAKLRVRERKLPKLYWCDPGIVRVMKRATGTLAPEEKGALFEGMVAQLLRAYKDYRGICDDIYYWAPSGRSANEVDFILVRGPYLIAIEAKSGNTFMEAWCKGLRAVAALEGLQRRIVVYPRGPAMRTKDGIDVLSFQQFADRLAADALWN</sequence>
<dbReference type="SUPFAM" id="SSF52540">
    <property type="entry name" value="P-loop containing nucleoside triphosphate hydrolases"/>
    <property type="match status" value="1"/>
</dbReference>
<dbReference type="PANTHER" id="PTHR43566">
    <property type="entry name" value="CONSERVED PROTEIN"/>
    <property type="match status" value="1"/>
</dbReference>
<evidence type="ECO:0000313" key="4">
    <source>
        <dbReference type="Proteomes" id="UP000603434"/>
    </source>
</evidence>
<dbReference type="Pfam" id="PF13173">
    <property type="entry name" value="AAA_14"/>
    <property type="match status" value="1"/>
</dbReference>
<keyword evidence="3" id="KW-0067">ATP-binding</keyword>
<comment type="caution">
    <text evidence="3">The sequence shown here is derived from an EMBL/GenBank/DDBJ whole genome shotgun (WGS) entry which is preliminary data.</text>
</comment>
<keyword evidence="3" id="KW-0547">Nucleotide-binding</keyword>
<dbReference type="AlphaFoldDB" id="A0A8J6NSS5"/>
<dbReference type="GO" id="GO:0005524">
    <property type="term" value="F:ATP binding"/>
    <property type="evidence" value="ECO:0007669"/>
    <property type="project" value="UniProtKB-KW"/>
</dbReference>
<protein>
    <submittedName>
        <fullName evidence="3">ATP-binding protein</fullName>
    </submittedName>
</protein>
<dbReference type="InterPro" id="IPR027417">
    <property type="entry name" value="P-loop_NTPase"/>
</dbReference>
<organism evidence="3 4">
    <name type="scientific">Candidatus Desulfatibia profunda</name>
    <dbReference type="NCBI Taxonomy" id="2841695"/>
    <lineage>
        <taxon>Bacteria</taxon>
        <taxon>Pseudomonadati</taxon>
        <taxon>Thermodesulfobacteriota</taxon>
        <taxon>Desulfobacteria</taxon>
        <taxon>Desulfobacterales</taxon>
        <taxon>Desulfobacterales incertae sedis</taxon>
        <taxon>Candidatus Desulfatibia</taxon>
    </lineage>
</organism>
<evidence type="ECO:0000259" key="1">
    <source>
        <dbReference type="Pfam" id="PF13173"/>
    </source>
</evidence>